<accession>A0ABD0UY07</accession>
<dbReference type="GO" id="GO:0016740">
    <property type="term" value="F:transferase activity"/>
    <property type="evidence" value="ECO:0007669"/>
    <property type="project" value="UniProtKB-KW"/>
</dbReference>
<dbReference type="FunFam" id="3.40.50.2000:FF:000047">
    <property type="entry name" value="Glycosyltransferase"/>
    <property type="match status" value="1"/>
</dbReference>
<sequence length="510" mass="56802">MDGSSNHISDPNKAHIILIPFMAQGHMIPMVDVAHLLASSGAVVTFITTPVNAARIRPIIDRIENSHLPVRFIQIPFPSADAGLPAGCENVDLISSPDLFKPFIEALSLFGEQVKHYLTTTNPTDVPADCIIFDSMNYWVGAVAESLDIPHIIFYGPSCFYILSTHLLKKHQVLKSIDDDYELFKVPELPEPVEVMKAQVMRWMDRPGWEKVSEEYYKTEKSACGVVMNTFEELEMSGLDKFRKEIGKKVWPIGPLSLANKDMDSKAMRGKASSIDTRLLLSWLDSKAPNSVMFVSFGSLSRNPISQLVQIGQGLESASSSQSSFLWVVKEADKSEEVENWLSEFEERTKGRGMVIRGWAPQAMILGHVAVGGFMTHCGWNSTLEAIAAGVVMATWPRFGDQFMNERLVVDVLRIGVAVGAKVPIFFVDKMSEEAMVKGEEVRKVVEKVMAGGEEGEERRKRARELGEKARKALEKGGSSFENLKRIIQFAEGENKHLERGLIKPLSLFL</sequence>
<evidence type="ECO:0000313" key="5">
    <source>
        <dbReference type="Proteomes" id="UP001552299"/>
    </source>
</evidence>
<organism evidence="4 5">
    <name type="scientific">Dendrobium thyrsiflorum</name>
    <name type="common">Pinecone-like raceme dendrobium</name>
    <name type="synonym">Orchid</name>
    <dbReference type="NCBI Taxonomy" id="117978"/>
    <lineage>
        <taxon>Eukaryota</taxon>
        <taxon>Viridiplantae</taxon>
        <taxon>Streptophyta</taxon>
        <taxon>Embryophyta</taxon>
        <taxon>Tracheophyta</taxon>
        <taxon>Spermatophyta</taxon>
        <taxon>Magnoliopsida</taxon>
        <taxon>Liliopsida</taxon>
        <taxon>Asparagales</taxon>
        <taxon>Orchidaceae</taxon>
        <taxon>Epidendroideae</taxon>
        <taxon>Malaxideae</taxon>
        <taxon>Dendrobiinae</taxon>
        <taxon>Dendrobium</taxon>
    </lineage>
</organism>
<comment type="caution">
    <text evidence="4">The sequence shown here is derived from an EMBL/GenBank/DDBJ whole genome shotgun (WGS) entry which is preliminary data.</text>
</comment>
<name>A0ABD0UY07_DENTH</name>
<keyword evidence="5" id="KW-1185">Reference proteome</keyword>
<evidence type="ECO:0000256" key="1">
    <source>
        <dbReference type="ARBA" id="ARBA00009995"/>
    </source>
</evidence>
<dbReference type="Gene3D" id="3.40.50.2000">
    <property type="entry name" value="Glycogen Phosphorylase B"/>
    <property type="match status" value="2"/>
</dbReference>
<evidence type="ECO:0000259" key="3">
    <source>
        <dbReference type="Pfam" id="PF26168"/>
    </source>
</evidence>
<dbReference type="Pfam" id="PF00201">
    <property type="entry name" value="UDPGT"/>
    <property type="match status" value="1"/>
</dbReference>
<dbReference type="PANTHER" id="PTHR48047">
    <property type="entry name" value="GLYCOSYLTRANSFERASE"/>
    <property type="match status" value="1"/>
</dbReference>
<dbReference type="Proteomes" id="UP001552299">
    <property type="component" value="Unassembled WGS sequence"/>
</dbReference>
<dbReference type="InterPro" id="IPR058980">
    <property type="entry name" value="Glyco_transf_N"/>
</dbReference>
<dbReference type="InterPro" id="IPR002213">
    <property type="entry name" value="UDP_glucos_trans"/>
</dbReference>
<evidence type="ECO:0000313" key="4">
    <source>
        <dbReference type="EMBL" id="KAL0915336.1"/>
    </source>
</evidence>
<dbReference type="Pfam" id="PF26168">
    <property type="entry name" value="Glyco_transf_N"/>
    <property type="match status" value="1"/>
</dbReference>
<dbReference type="AlphaFoldDB" id="A0ABD0UY07"/>
<dbReference type="SUPFAM" id="SSF53756">
    <property type="entry name" value="UDP-Glycosyltransferase/glycogen phosphorylase"/>
    <property type="match status" value="1"/>
</dbReference>
<dbReference type="PANTHER" id="PTHR48047:SF182">
    <property type="entry name" value="GLYCOSYLTRANSFERASE"/>
    <property type="match status" value="1"/>
</dbReference>
<reference evidence="4 5" key="1">
    <citation type="journal article" date="2024" name="Plant Biotechnol. J.">
        <title>Dendrobium thyrsiflorum genome and its molecular insights into genes involved in important horticultural traits.</title>
        <authorList>
            <person name="Chen B."/>
            <person name="Wang J.Y."/>
            <person name="Zheng P.J."/>
            <person name="Li K.L."/>
            <person name="Liang Y.M."/>
            <person name="Chen X.F."/>
            <person name="Zhang C."/>
            <person name="Zhao X."/>
            <person name="He X."/>
            <person name="Zhang G.Q."/>
            <person name="Liu Z.J."/>
            <person name="Xu Q."/>
        </authorList>
    </citation>
    <scope>NUCLEOTIDE SEQUENCE [LARGE SCALE GENOMIC DNA]</scope>
    <source>
        <strain evidence="4">GZMU011</strain>
    </source>
</reference>
<protein>
    <recommendedName>
        <fullName evidence="3">Glycosyltransferase N-terminal domain-containing protein</fullName>
    </recommendedName>
</protein>
<keyword evidence="2" id="KW-0808">Transferase</keyword>
<dbReference type="EMBL" id="JANQDX010000012">
    <property type="protein sequence ID" value="KAL0915336.1"/>
    <property type="molecule type" value="Genomic_DNA"/>
</dbReference>
<feature type="domain" description="Glycosyltransferase N-terminal" evidence="3">
    <location>
        <begin position="15"/>
        <end position="256"/>
    </location>
</feature>
<dbReference type="CDD" id="cd03784">
    <property type="entry name" value="GT1_Gtf-like"/>
    <property type="match status" value="1"/>
</dbReference>
<comment type="similarity">
    <text evidence="1">Belongs to the UDP-glycosyltransferase family.</text>
</comment>
<evidence type="ECO:0000256" key="2">
    <source>
        <dbReference type="ARBA" id="ARBA00022679"/>
    </source>
</evidence>
<gene>
    <name evidence="4" type="ORF">M5K25_015748</name>
</gene>
<proteinExistence type="inferred from homology"/>